<dbReference type="InterPro" id="IPR042099">
    <property type="entry name" value="ANL_N_sf"/>
</dbReference>
<dbReference type="FunFam" id="3.30.300.30:FF:000005">
    <property type="entry name" value="Acyl-coenzyme A synthetase ACSM5, mitochondrial"/>
    <property type="match status" value="1"/>
</dbReference>
<dbReference type="Pfam" id="PF13193">
    <property type="entry name" value="AMP-binding_C"/>
    <property type="match status" value="1"/>
</dbReference>
<gene>
    <name evidence="7" type="ORF">FXN63_07935</name>
</gene>
<dbReference type="AlphaFoldDB" id="A0A5C0AUF8"/>
<evidence type="ECO:0000313" key="7">
    <source>
        <dbReference type="EMBL" id="QEI05785.1"/>
    </source>
</evidence>
<evidence type="ECO:0000259" key="5">
    <source>
        <dbReference type="Pfam" id="PF00501"/>
    </source>
</evidence>
<dbReference type="PANTHER" id="PTHR43352">
    <property type="entry name" value="ACETYL-COA SYNTHETASE"/>
    <property type="match status" value="1"/>
</dbReference>
<dbReference type="OrthoDB" id="9766486at2"/>
<dbReference type="PANTHER" id="PTHR43352:SF1">
    <property type="entry name" value="ANTHRANILATE--COA LIGASE"/>
    <property type="match status" value="1"/>
</dbReference>
<dbReference type="Pfam" id="PF00501">
    <property type="entry name" value="AMP-binding"/>
    <property type="match status" value="1"/>
</dbReference>
<dbReference type="GO" id="GO:0016405">
    <property type="term" value="F:CoA-ligase activity"/>
    <property type="evidence" value="ECO:0007669"/>
    <property type="project" value="UniProtKB-ARBA"/>
</dbReference>
<evidence type="ECO:0000256" key="2">
    <source>
        <dbReference type="ARBA" id="ARBA00022598"/>
    </source>
</evidence>
<keyword evidence="4" id="KW-0067">ATP-binding</keyword>
<feature type="domain" description="AMP-binding enzyme C-terminal" evidence="6">
    <location>
        <begin position="458"/>
        <end position="536"/>
    </location>
</feature>
<dbReference type="InterPro" id="IPR020845">
    <property type="entry name" value="AMP-binding_CS"/>
</dbReference>
<dbReference type="GO" id="GO:0005524">
    <property type="term" value="F:ATP binding"/>
    <property type="evidence" value="ECO:0007669"/>
    <property type="project" value="UniProtKB-KW"/>
</dbReference>
<dbReference type="InterPro" id="IPR000873">
    <property type="entry name" value="AMP-dep_synth/lig_dom"/>
</dbReference>
<sequence length="555" mass="60273">MERSGHQDSFARDNLPPAEEWPEFLLDEVGSDYPARMNCAVDLVDAQVAQGNGERPALRWLRGGQPQVMSYGELQALVNRIAHVLTEDLGLIAGNRLLLRGPNSPMLAASWLAAVKAGLVTVPTMPLLRAKELKQIIDKAQVHAVLCDNALRAEAERCLDTADEHFCAGLESALYFNDAGPASLDTLAAAKPDAFDACDTAADDVCLIAFTSGTTGIPKGCMHFHRDVLLMCDIFSKQVIKPTADDIFCGTPPLAFTFGLGGLLCFPLRAGASVILVEKLTPALLLQTVQDFKASIVFTAPTFYRQMATLVGNYDISSLRKTISAGEALSDATRCLWRAATGIEMIDGIGGTEMIHVFISSCEEEVRRGAIGRVLPGYQAQVVDDRMQPVPVGKPGRLALRGPTGCRYLADARQREFVRDGWNLPGDTFVMDADGYFFYQARNDDMIVSSGYNIAGPEVEDALLRHPAVAECGVVGQADEARGQVVKAYVVLNTGLEPSELLIKELQEFVKASVAPYKYPRVIEFVDALPRTENGKLRRSVLRTWVNPPVGATQS</sequence>
<keyword evidence="2" id="KW-0436">Ligase</keyword>
<dbReference type="Gene3D" id="3.40.50.12780">
    <property type="entry name" value="N-terminal domain of ligase-like"/>
    <property type="match status" value="1"/>
</dbReference>
<comment type="similarity">
    <text evidence="1">Belongs to the ATP-dependent AMP-binding enzyme family.</text>
</comment>
<dbReference type="InterPro" id="IPR025110">
    <property type="entry name" value="AMP-bd_C"/>
</dbReference>
<dbReference type="GO" id="GO:0044550">
    <property type="term" value="P:secondary metabolite biosynthetic process"/>
    <property type="evidence" value="ECO:0007669"/>
    <property type="project" value="TreeGrafter"/>
</dbReference>
<evidence type="ECO:0000313" key="8">
    <source>
        <dbReference type="Proteomes" id="UP000325161"/>
    </source>
</evidence>
<dbReference type="KEGG" id="pacr:FXN63_07935"/>
<organism evidence="7 8">
    <name type="scientific">Pigmentiphaga aceris</name>
    <dbReference type="NCBI Taxonomy" id="1940612"/>
    <lineage>
        <taxon>Bacteria</taxon>
        <taxon>Pseudomonadati</taxon>
        <taxon>Pseudomonadota</taxon>
        <taxon>Betaproteobacteria</taxon>
        <taxon>Burkholderiales</taxon>
        <taxon>Alcaligenaceae</taxon>
        <taxon>Pigmentiphaga</taxon>
    </lineage>
</organism>
<dbReference type="GO" id="GO:0016878">
    <property type="term" value="F:acid-thiol ligase activity"/>
    <property type="evidence" value="ECO:0007669"/>
    <property type="project" value="UniProtKB-ARBA"/>
</dbReference>
<dbReference type="EMBL" id="CP043046">
    <property type="protein sequence ID" value="QEI05785.1"/>
    <property type="molecule type" value="Genomic_DNA"/>
</dbReference>
<dbReference type="Gene3D" id="3.30.300.30">
    <property type="match status" value="1"/>
</dbReference>
<proteinExistence type="inferred from homology"/>
<dbReference type="PROSITE" id="PS00455">
    <property type="entry name" value="AMP_BINDING"/>
    <property type="match status" value="1"/>
</dbReference>
<keyword evidence="3" id="KW-0547">Nucleotide-binding</keyword>
<reference evidence="7 8" key="1">
    <citation type="submission" date="2019-08" db="EMBL/GenBank/DDBJ databases">
        <title>Amphibian skin-associated Pigmentiphaga: genome sequence and occurrence across geography and hosts.</title>
        <authorList>
            <person name="Bletz M.C."/>
            <person name="Bunk B."/>
            <person name="Sproeer C."/>
            <person name="Biwer P."/>
            <person name="Reiter S."/>
            <person name="Rabemananjara F.C.E."/>
            <person name="Schulz S."/>
            <person name="Overmann J."/>
            <person name="Vences M."/>
        </authorList>
    </citation>
    <scope>NUCLEOTIDE SEQUENCE [LARGE SCALE GENOMIC DNA]</scope>
    <source>
        <strain evidence="7 8">Mada1488</strain>
    </source>
</reference>
<evidence type="ECO:0000256" key="4">
    <source>
        <dbReference type="ARBA" id="ARBA00022840"/>
    </source>
</evidence>
<dbReference type="RefSeq" id="WP_148814168.1">
    <property type="nucleotide sequence ID" value="NZ_CP043046.1"/>
</dbReference>
<protein>
    <submittedName>
        <fullName evidence="7">AMP-binding protein</fullName>
    </submittedName>
</protein>
<evidence type="ECO:0000256" key="3">
    <source>
        <dbReference type="ARBA" id="ARBA00022741"/>
    </source>
</evidence>
<feature type="domain" description="AMP-dependent synthetase/ligase" evidence="5">
    <location>
        <begin position="47"/>
        <end position="404"/>
    </location>
</feature>
<accession>A0A5C0AUF8</accession>
<evidence type="ECO:0000259" key="6">
    <source>
        <dbReference type="Pfam" id="PF13193"/>
    </source>
</evidence>
<dbReference type="SUPFAM" id="SSF56801">
    <property type="entry name" value="Acetyl-CoA synthetase-like"/>
    <property type="match status" value="1"/>
</dbReference>
<evidence type="ECO:0000256" key="1">
    <source>
        <dbReference type="ARBA" id="ARBA00006432"/>
    </source>
</evidence>
<keyword evidence="8" id="KW-1185">Reference proteome</keyword>
<dbReference type="Proteomes" id="UP000325161">
    <property type="component" value="Chromosome"/>
</dbReference>
<name>A0A5C0AUF8_9BURK</name>
<dbReference type="InterPro" id="IPR045851">
    <property type="entry name" value="AMP-bd_C_sf"/>
</dbReference>